<dbReference type="Proteomes" id="UP000307602">
    <property type="component" value="Unassembled WGS sequence"/>
</dbReference>
<evidence type="ECO:0000313" key="2">
    <source>
        <dbReference type="Proteomes" id="UP000307602"/>
    </source>
</evidence>
<accession>A0A4S1DXU1</accession>
<sequence>MTAKIKVSDSIGTRTIIGKWSTEKTKNYKKVIEPNIKSIVGQNTKIEPGVILEYLRNAKGMNIISFSKEITDEGLILKTGKTIFEKK</sequence>
<dbReference type="RefSeq" id="WP_135877055.1">
    <property type="nucleotide sequence ID" value="NZ_SRSO01000011.1"/>
</dbReference>
<reference evidence="1 2" key="1">
    <citation type="submission" date="2019-04" db="EMBL/GenBank/DDBJ databases">
        <authorList>
            <person name="Liu A."/>
        </authorList>
    </citation>
    <scope>NUCLEOTIDE SEQUENCE [LARGE SCALE GENOMIC DNA]</scope>
    <source>
        <strain evidence="1 2">RZ03</strain>
    </source>
</reference>
<evidence type="ECO:0000313" key="1">
    <source>
        <dbReference type="EMBL" id="TGV02765.1"/>
    </source>
</evidence>
<organism evidence="1 2">
    <name type="scientific">Flavivirga rizhaonensis</name>
    <dbReference type="NCBI Taxonomy" id="2559571"/>
    <lineage>
        <taxon>Bacteria</taxon>
        <taxon>Pseudomonadati</taxon>
        <taxon>Bacteroidota</taxon>
        <taxon>Flavobacteriia</taxon>
        <taxon>Flavobacteriales</taxon>
        <taxon>Flavobacteriaceae</taxon>
        <taxon>Flavivirga</taxon>
    </lineage>
</organism>
<comment type="caution">
    <text evidence="1">The sequence shown here is derived from an EMBL/GenBank/DDBJ whole genome shotgun (WGS) entry which is preliminary data.</text>
</comment>
<proteinExistence type="predicted"/>
<keyword evidence="2" id="KW-1185">Reference proteome</keyword>
<dbReference type="AlphaFoldDB" id="A0A4S1DXU1"/>
<protein>
    <submittedName>
        <fullName evidence="1">Uncharacterized protein</fullName>
    </submittedName>
</protein>
<gene>
    <name evidence="1" type="ORF">EM932_10065</name>
</gene>
<name>A0A4S1DXU1_9FLAO</name>
<dbReference type="OrthoDB" id="9941671at2"/>
<dbReference type="EMBL" id="SRSO01000011">
    <property type="protein sequence ID" value="TGV02765.1"/>
    <property type="molecule type" value="Genomic_DNA"/>
</dbReference>